<feature type="transmembrane region" description="Helical" evidence="1">
    <location>
        <begin position="339"/>
        <end position="361"/>
    </location>
</feature>
<accession>A0A9D2AGM3</accession>
<proteinExistence type="predicted"/>
<evidence type="ECO:0000313" key="4">
    <source>
        <dbReference type="Proteomes" id="UP000823964"/>
    </source>
</evidence>
<name>A0A9D2AGM3_9BACT</name>
<keyword evidence="1" id="KW-1133">Transmembrane helix</keyword>
<dbReference type="InterPro" id="IPR025640">
    <property type="entry name" value="GYF_2"/>
</dbReference>
<feature type="transmembrane region" description="Helical" evidence="1">
    <location>
        <begin position="166"/>
        <end position="190"/>
    </location>
</feature>
<keyword evidence="1" id="KW-0472">Membrane</keyword>
<dbReference type="PANTHER" id="PTHR34980">
    <property type="entry name" value="INNER MEMBRANE PROTEIN-RELATED-RELATED"/>
    <property type="match status" value="1"/>
</dbReference>
<feature type="domain" description="GYF" evidence="2">
    <location>
        <begin position="4"/>
        <end position="49"/>
    </location>
</feature>
<comment type="caution">
    <text evidence="3">The sequence shown here is derived from an EMBL/GenBank/DDBJ whole genome shotgun (WGS) entry which is preliminary data.</text>
</comment>
<feature type="transmembrane region" description="Helical" evidence="1">
    <location>
        <begin position="202"/>
        <end position="231"/>
    </location>
</feature>
<organism evidence="3 4">
    <name type="scientific">Candidatus Akkermansia intestinigallinarum</name>
    <dbReference type="NCBI Taxonomy" id="2838431"/>
    <lineage>
        <taxon>Bacteria</taxon>
        <taxon>Pseudomonadati</taxon>
        <taxon>Verrucomicrobiota</taxon>
        <taxon>Verrucomicrobiia</taxon>
        <taxon>Verrucomicrobiales</taxon>
        <taxon>Akkermansiaceae</taxon>
        <taxon>Akkermansia</taxon>
    </lineage>
</organism>
<reference evidence="3" key="2">
    <citation type="submission" date="2021-04" db="EMBL/GenBank/DDBJ databases">
        <authorList>
            <person name="Gilroy R."/>
        </authorList>
    </citation>
    <scope>NUCLEOTIDE SEQUENCE</scope>
    <source>
        <strain evidence="3">14975</strain>
    </source>
</reference>
<gene>
    <name evidence="3" type="ORF">H9862_01300</name>
</gene>
<sequence length="380" mass="42231">MKQYYYRDLDDETRGPVTLDQLSAMMVEGLVDPTTLVAEAGGNTWVALGGLLSFGLNPHEYIPNRIIENQALCPKCGAALPIVNGSPSTRCLSCGFRLAPSHGGLIPNFFFVLRKSFCLRGRTTRREFLFFQIVFLAVSALLGYLSYVFLSLGIESAARGNEGDWLLFGGISLGALVLFWLVAALPQFSLTVRRLHDVNRGAVWVFSHALTSLFFVLSLAYLGLCLLFLVAKGMENRMSLVASHASMKQGPYHLSLTPPGCFETHAHYWFDHIRYRERAQFAKRLMQALGPLYDFVDRTKGLEFDVTSEQALIGSKGIEIISMLGEWRNVPPYGMRTAMIVNVCCMAMLPLLSLALLVMVVSEGHRGENRYGPDLNIPHP</sequence>
<evidence type="ECO:0000313" key="3">
    <source>
        <dbReference type="EMBL" id="HIX19222.1"/>
    </source>
</evidence>
<dbReference type="EMBL" id="DXFQ01000018">
    <property type="protein sequence ID" value="HIX19222.1"/>
    <property type="molecule type" value="Genomic_DNA"/>
</dbReference>
<dbReference type="Pfam" id="PF14237">
    <property type="entry name" value="GYF_2"/>
    <property type="match status" value="1"/>
</dbReference>
<dbReference type="InterPro" id="IPR008523">
    <property type="entry name" value="DUF805"/>
</dbReference>
<keyword evidence="1" id="KW-0812">Transmembrane</keyword>
<reference evidence="3" key="1">
    <citation type="journal article" date="2021" name="PeerJ">
        <title>Extensive microbial diversity within the chicken gut microbiome revealed by metagenomics and culture.</title>
        <authorList>
            <person name="Gilroy R."/>
            <person name="Ravi A."/>
            <person name="Getino M."/>
            <person name="Pursley I."/>
            <person name="Horton D.L."/>
            <person name="Alikhan N.F."/>
            <person name="Baker D."/>
            <person name="Gharbi K."/>
            <person name="Hall N."/>
            <person name="Watson M."/>
            <person name="Adriaenssens E.M."/>
            <person name="Foster-Nyarko E."/>
            <person name="Jarju S."/>
            <person name="Secka A."/>
            <person name="Antonio M."/>
            <person name="Oren A."/>
            <person name="Chaudhuri R.R."/>
            <person name="La Ragione R."/>
            <person name="Hildebrand F."/>
            <person name="Pallen M.J."/>
        </authorList>
    </citation>
    <scope>NUCLEOTIDE SEQUENCE</scope>
    <source>
        <strain evidence="3">14975</strain>
    </source>
</reference>
<dbReference type="PANTHER" id="PTHR34980:SF2">
    <property type="entry name" value="INNER MEMBRANE PROTEIN YHAH-RELATED"/>
    <property type="match status" value="1"/>
</dbReference>
<evidence type="ECO:0000256" key="1">
    <source>
        <dbReference type="SAM" id="Phobius"/>
    </source>
</evidence>
<feature type="transmembrane region" description="Helical" evidence="1">
    <location>
        <begin position="129"/>
        <end position="154"/>
    </location>
</feature>
<protein>
    <submittedName>
        <fullName evidence="3">DUF805 domain-containing protein</fullName>
    </submittedName>
</protein>
<dbReference type="Pfam" id="PF05656">
    <property type="entry name" value="DUF805"/>
    <property type="match status" value="1"/>
</dbReference>
<dbReference type="GO" id="GO:0005886">
    <property type="term" value="C:plasma membrane"/>
    <property type="evidence" value="ECO:0007669"/>
    <property type="project" value="TreeGrafter"/>
</dbReference>
<dbReference type="AlphaFoldDB" id="A0A9D2AGM3"/>
<dbReference type="Proteomes" id="UP000823964">
    <property type="component" value="Unassembled WGS sequence"/>
</dbReference>
<evidence type="ECO:0000259" key="2">
    <source>
        <dbReference type="Pfam" id="PF14237"/>
    </source>
</evidence>